<sequence>MSLQQAHRQKNLVQTFNQMVESRIPVKYADRIFFEDFLADPSAMDERLNSLHYWINLRYVAGGVGLKQPTLIQIDCYFTVGSYSAQEDRYGAQSINVGDDVIAAMSTADRGVYIKDFSSDPLNPSLTEEYLLVRNSRGQQGWPDSRRQIPADRGLVAESLTFHVWHSQDLHPSVQVYF</sequence>
<dbReference type="AlphaFoldDB" id="A0A1F7RQU1"/>
<evidence type="ECO:0000313" key="2">
    <source>
        <dbReference type="Proteomes" id="UP000178797"/>
    </source>
</evidence>
<name>A0A1F7RQU1_9BACT</name>
<protein>
    <submittedName>
        <fullName evidence="1">Uncharacterized protein</fullName>
    </submittedName>
</protein>
<proteinExistence type="predicted"/>
<evidence type="ECO:0000313" key="1">
    <source>
        <dbReference type="EMBL" id="OGL43700.1"/>
    </source>
</evidence>
<reference evidence="1 2" key="1">
    <citation type="journal article" date="2016" name="Nat. Commun.">
        <title>Thousands of microbial genomes shed light on interconnected biogeochemical processes in an aquifer system.</title>
        <authorList>
            <person name="Anantharaman K."/>
            <person name="Brown C.T."/>
            <person name="Hug L.A."/>
            <person name="Sharon I."/>
            <person name="Castelle C.J."/>
            <person name="Probst A.J."/>
            <person name="Thomas B.C."/>
            <person name="Singh A."/>
            <person name="Wilkins M.J."/>
            <person name="Karaoz U."/>
            <person name="Brodie E.L."/>
            <person name="Williams K.H."/>
            <person name="Hubbard S.S."/>
            <person name="Banfield J.F."/>
        </authorList>
    </citation>
    <scope>NUCLEOTIDE SEQUENCE [LARGE SCALE GENOMIC DNA]</scope>
</reference>
<dbReference type="Proteomes" id="UP000178797">
    <property type="component" value="Unassembled WGS sequence"/>
</dbReference>
<dbReference type="EMBL" id="MGDE01000213">
    <property type="protein sequence ID" value="OGL43700.1"/>
    <property type="molecule type" value="Genomic_DNA"/>
</dbReference>
<accession>A0A1F7RQU1</accession>
<gene>
    <name evidence="1" type="ORF">A2W05_08790</name>
</gene>
<organism evidence="1 2">
    <name type="scientific">Candidatus Schekmanbacteria bacterium RBG_16_38_10</name>
    <dbReference type="NCBI Taxonomy" id="1817879"/>
    <lineage>
        <taxon>Bacteria</taxon>
        <taxon>Candidatus Schekmaniibacteriota</taxon>
    </lineage>
</organism>
<comment type="caution">
    <text evidence="1">The sequence shown here is derived from an EMBL/GenBank/DDBJ whole genome shotgun (WGS) entry which is preliminary data.</text>
</comment>